<evidence type="ECO:0000313" key="4">
    <source>
        <dbReference type="EMBL" id="MBB3674408.1"/>
    </source>
</evidence>
<dbReference type="InterPro" id="IPR036291">
    <property type="entry name" value="NAD(P)-bd_dom_sf"/>
</dbReference>
<sequence>MSTDQDTPLVAVVGATGQQGGATARALLADGGRVRALVRDPAKPAARALAERGAELVRADLTDPASLRGALSGVDRVFAMTTFAGSRGIEGEVADGRNLADAAVAAGVRHLVYSSVGGAERHTGVPHFESKRRVEEHVEALGVPHTFLRPVFFMENLGATVEDGVVVLRLPLPGDVPLQMVAVQDIGAAAATVLTDPGQVAGGAIELGGDELTGDQIAARLGARAGLPARYEELPLSVLGGDEDMTRMFSWFAQRPAYQADLAGTRALVPGVHDLAGWLESTGWAPAA</sequence>
<evidence type="ECO:0000313" key="7">
    <source>
        <dbReference type="Proteomes" id="UP000580718"/>
    </source>
</evidence>
<dbReference type="CDD" id="cd05251">
    <property type="entry name" value="NmrA_like_SDR_a"/>
    <property type="match status" value="1"/>
</dbReference>
<feature type="domain" description="NmrA-like" evidence="3">
    <location>
        <begin position="9"/>
        <end position="259"/>
    </location>
</feature>
<dbReference type="Proteomes" id="UP000247602">
    <property type="component" value="Unassembled WGS sequence"/>
</dbReference>
<reference evidence="5 6" key="1">
    <citation type="submission" date="2018-06" db="EMBL/GenBank/DDBJ databases">
        <title>Draft genome sequence of Modestobacter versicolor CP153-2.</title>
        <authorList>
            <person name="Gundlapally S.R."/>
        </authorList>
    </citation>
    <scope>NUCLEOTIDE SEQUENCE [LARGE SCALE GENOMIC DNA]</scope>
    <source>
        <strain evidence="5 6">CP153-2</strain>
    </source>
</reference>
<dbReference type="EMBL" id="QKNV01000178">
    <property type="protein sequence ID" value="PZA20475.1"/>
    <property type="molecule type" value="Genomic_DNA"/>
</dbReference>
<accession>A0A323V6P6</accession>
<dbReference type="InterPro" id="IPR051164">
    <property type="entry name" value="NmrA-like_oxidored"/>
</dbReference>
<dbReference type="EMBL" id="JACIBU010000001">
    <property type="protein sequence ID" value="MBB3674408.1"/>
    <property type="molecule type" value="Genomic_DNA"/>
</dbReference>
<evidence type="ECO:0000256" key="1">
    <source>
        <dbReference type="ARBA" id="ARBA00006328"/>
    </source>
</evidence>
<dbReference type="RefSeq" id="WP_110553077.1">
    <property type="nucleotide sequence ID" value="NZ_JACIBU010000001.1"/>
</dbReference>
<evidence type="ECO:0000259" key="3">
    <source>
        <dbReference type="Pfam" id="PF05368"/>
    </source>
</evidence>
<dbReference type="Pfam" id="PF05368">
    <property type="entry name" value="NmrA"/>
    <property type="match status" value="1"/>
</dbReference>
<evidence type="ECO:0000313" key="6">
    <source>
        <dbReference type="Proteomes" id="UP000247602"/>
    </source>
</evidence>
<dbReference type="SUPFAM" id="SSF51735">
    <property type="entry name" value="NAD(P)-binding Rossmann-fold domains"/>
    <property type="match status" value="1"/>
</dbReference>
<dbReference type="AlphaFoldDB" id="A0A323V6P6"/>
<dbReference type="PANTHER" id="PTHR42748:SF7">
    <property type="entry name" value="NMRA LIKE REDOX SENSOR 1-RELATED"/>
    <property type="match status" value="1"/>
</dbReference>
<comment type="caution">
    <text evidence="5">The sequence shown here is derived from an EMBL/GenBank/DDBJ whole genome shotgun (WGS) entry which is preliminary data.</text>
</comment>
<evidence type="ECO:0000313" key="5">
    <source>
        <dbReference type="EMBL" id="PZA20475.1"/>
    </source>
</evidence>
<dbReference type="PANTHER" id="PTHR42748">
    <property type="entry name" value="NITROGEN METABOLITE REPRESSION PROTEIN NMRA FAMILY MEMBER"/>
    <property type="match status" value="1"/>
</dbReference>
<dbReference type="OrthoDB" id="319724at2"/>
<keyword evidence="6" id="KW-1185">Reference proteome</keyword>
<organism evidence="5 6">
    <name type="scientific">Modestobacter versicolor</name>
    <dbReference type="NCBI Taxonomy" id="429133"/>
    <lineage>
        <taxon>Bacteria</taxon>
        <taxon>Bacillati</taxon>
        <taxon>Actinomycetota</taxon>
        <taxon>Actinomycetes</taxon>
        <taxon>Geodermatophilales</taxon>
        <taxon>Geodermatophilaceae</taxon>
        <taxon>Modestobacter</taxon>
    </lineage>
</organism>
<dbReference type="Gene3D" id="3.40.50.720">
    <property type="entry name" value="NAD(P)-binding Rossmann-like Domain"/>
    <property type="match status" value="1"/>
</dbReference>
<protein>
    <submittedName>
        <fullName evidence="5">NmrA/HSCARG family protein</fullName>
    </submittedName>
</protein>
<proteinExistence type="inferred from homology"/>
<dbReference type="InterPro" id="IPR008030">
    <property type="entry name" value="NmrA-like"/>
</dbReference>
<dbReference type="Proteomes" id="UP000580718">
    <property type="component" value="Unassembled WGS sequence"/>
</dbReference>
<name>A0A323V6P6_9ACTN</name>
<gene>
    <name evidence="5" type="ORF">DMO24_15300</name>
    <name evidence="4" type="ORF">FHX36_000143</name>
</gene>
<comment type="similarity">
    <text evidence="1">Belongs to the NmrA-type oxidoreductase family.</text>
</comment>
<dbReference type="Gene3D" id="3.90.25.10">
    <property type="entry name" value="UDP-galactose 4-epimerase, domain 1"/>
    <property type="match status" value="1"/>
</dbReference>
<evidence type="ECO:0000256" key="2">
    <source>
        <dbReference type="ARBA" id="ARBA00022857"/>
    </source>
</evidence>
<reference evidence="4 7" key="2">
    <citation type="submission" date="2020-08" db="EMBL/GenBank/DDBJ databases">
        <title>Sequencing the genomes of 1000 actinobacteria strains.</title>
        <authorList>
            <person name="Klenk H.-P."/>
        </authorList>
    </citation>
    <scope>NUCLEOTIDE SEQUENCE [LARGE SCALE GENOMIC DNA]</scope>
    <source>
        <strain evidence="4 7">DSM 16678</strain>
    </source>
</reference>
<keyword evidence="2" id="KW-0521">NADP</keyword>